<dbReference type="PANTHER" id="PTHR43133:SF8">
    <property type="entry name" value="RNA POLYMERASE SIGMA FACTOR HI_1459-RELATED"/>
    <property type="match status" value="1"/>
</dbReference>
<evidence type="ECO:0000256" key="3">
    <source>
        <dbReference type="ARBA" id="ARBA00023082"/>
    </source>
</evidence>
<evidence type="ECO:0000259" key="6">
    <source>
        <dbReference type="Pfam" id="PF04542"/>
    </source>
</evidence>
<evidence type="ECO:0000256" key="4">
    <source>
        <dbReference type="ARBA" id="ARBA00023125"/>
    </source>
</evidence>
<dbReference type="EMBL" id="UOFZ01000130">
    <property type="protein sequence ID" value="VAX13690.1"/>
    <property type="molecule type" value="Genomic_DNA"/>
</dbReference>
<dbReference type="InterPro" id="IPR013249">
    <property type="entry name" value="RNA_pol_sigma70_r4_t2"/>
</dbReference>
<evidence type="ECO:0000259" key="7">
    <source>
        <dbReference type="Pfam" id="PF08281"/>
    </source>
</evidence>
<dbReference type="InterPro" id="IPR007627">
    <property type="entry name" value="RNA_pol_sigma70_r2"/>
</dbReference>
<dbReference type="PANTHER" id="PTHR43133">
    <property type="entry name" value="RNA POLYMERASE ECF-TYPE SIGMA FACTO"/>
    <property type="match status" value="1"/>
</dbReference>
<dbReference type="Pfam" id="PF04542">
    <property type="entry name" value="Sigma70_r2"/>
    <property type="match status" value="1"/>
</dbReference>
<feature type="domain" description="RNA polymerase sigma factor 70 region 4 type 2" evidence="7">
    <location>
        <begin position="119"/>
        <end position="171"/>
    </location>
</feature>
<dbReference type="GO" id="GO:0003677">
    <property type="term" value="F:DNA binding"/>
    <property type="evidence" value="ECO:0007669"/>
    <property type="project" value="UniProtKB-KW"/>
</dbReference>
<evidence type="ECO:0000256" key="1">
    <source>
        <dbReference type="ARBA" id="ARBA00010641"/>
    </source>
</evidence>
<dbReference type="GO" id="GO:0016987">
    <property type="term" value="F:sigma factor activity"/>
    <property type="evidence" value="ECO:0007669"/>
    <property type="project" value="UniProtKB-KW"/>
</dbReference>
<dbReference type="InterPro" id="IPR039425">
    <property type="entry name" value="RNA_pol_sigma-70-like"/>
</dbReference>
<keyword evidence="4" id="KW-0238">DNA-binding</keyword>
<dbReference type="InterPro" id="IPR013325">
    <property type="entry name" value="RNA_pol_sigma_r2"/>
</dbReference>
<keyword evidence="3" id="KW-0731">Sigma factor</keyword>
<dbReference type="InterPro" id="IPR013324">
    <property type="entry name" value="RNA_pol_sigma_r3/r4-like"/>
</dbReference>
<evidence type="ECO:0000313" key="8">
    <source>
        <dbReference type="EMBL" id="VAX13690.1"/>
    </source>
</evidence>
<gene>
    <name evidence="8" type="ORF">MNBD_GAMMA24-682</name>
</gene>
<dbReference type="AlphaFoldDB" id="A0A3B1BSP7"/>
<dbReference type="CDD" id="cd06171">
    <property type="entry name" value="Sigma70_r4"/>
    <property type="match status" value="1"/>
</dbReference>
<dbReference type="SUPFAM" id="SSF88946">
    <property type="entry name" value="Sigma2 domain of RNA polymerase sigma factors"/>
    <property type="match status" value="1"/>
</dbReference>
<name>A0A3B1BSP7_9ZZZZ</name>
<evidence type="ECO:0000256" key="2">
    <source>
        <dbReference type="ARBA" id="ARBA00023015"/>
    </source>
</evidence>
<dbReference type="GO" id="GO:0006352">
    <property type="term" value="P:DNA-templated transcription initiation"/>
    <property type="evidence" value="ECO:0007669"/>
    <property type="project" value="InterPro"/>
</dbReference>
<dbReference type="Gene3D" id="1.10.1740.10">
    <property type="match status" value="1"/>
</dbReference>
<comment type="similarity">
    <text evidence="1">Belongs to the sigma-70 factor family. ECF subfamily.</text>
</comment>
<dbReference type="SUPFAM" id="SSF88659">
    <property type="entry name" value="Sigma3 and sigma4 domains of RNA polymerase sigma factors"/>
    <property type="match status" value="1"/>
</dbReference>
<protein>
    <recommendedName>
        <fullName evidence="9">RNA polymerase ECF-type sigma factor</fullName>
    </recommendedName>
</protein>
<reference evidence="8" key="1">
    <citation type="submission" date="2018-06" db="EMBL/GenBank/DDBJ databases">
        <authorList>
            <person name="Zhirakovskaya E."/>
        </authorList>
    </citation>
    <scope>NUCLEOTIDE SEQUENCE</scope>
</reference>
<sequence>MNIIKLWSHSKQDDPFEILLKPFIPFLYQLAWRFTGTQADAEDLVQDLLSKLYPRQKELEKIENLRAWLARVLYRQYIDRLRMQSRTPVDLANTGTEADKELDIPVATEPAQEQAQLIAQIERLLPQLNDDQRLLLILHDVEGYTLNEIQTMTDTPTGTLKSRLNRARKKLRDLMEPFPANERVTQLKGSKP</sequence>
<evidence type="ECO:0000256" key="5">
    <source>
        <dbReference type="ARBA" id="ARBA00023163"/>
    </source>
</evidence>
<organism evidence="8">
    <name type="scientific">hydrothermal vent metagenome</name>
    <dbReference type="NCBI Taxonomy" id="652676"/>
    <lineage>
        <taxon>unclassified sequences</taxon>
        <taxon>metagenomes</taxon>
        <taxon>ecological metagenomes</taxon>
    </lineage>
</organism>
<keyword evidence="5" id="KW-0804">Transcription</keyword>
<feature type="domain" description="RNA polymerase sigma-70 region 2" evidence="6">
    <location>
        <begin position="22"/>
        <end position="87"/>
    </location>
</feature>
<dbReference type="Gene3D" id="1.10.10.10">
    <property type="entry name" value="Winged helix-like DNA-binding domain superfamily/Winged helix DNA-binding domain"/>
    <property type="match status" value="1"/>
</dbReference>
<proteinExistence type="inferred from homology"/>
<dbReference type="NCBIfam" id="TIGR02937">
    <property type="entry name" value="sigma70-ECF"/>
    <property type="match status" value="1"/>
</dbReference>
<dbReference type="InterPro" id="IPR036388">
    <property type="entry name" value="WH-like_DNA-bd_sf"/>
</dbReference>
<evidence type="ECO:0008006" key="9">
    <source>
        <dbReference type="Google" id="ProtNLM"/>
    </source>
</evidence>
<dbReference type="InterPro" id="IPR014284">
    <property type="entry name" value="RNA_pol_sigma-70_dom"/>
</dbReference>
<dbReference type="Pfam" id="PF08281">
    <property type="entry name" value="Sigma70_r4_2"/>
    <property type="match status" value="1"/>
</dbReference>
<accession>A0A3B1BSP7</accession>
<keyword evidence="2" id="KW-0805">Transcription regulation</keyword>